<evidence type="ECO:0000313" key="3">
    <source>
        <dbReference type="Proteomes" id="UP000626786"/>
    </source>
</evidence>
<comment type="caution">
    <text evidence="2">The sequence shown here is derived from an EMBL/GenBank/DDBJ whole genome shotgun (WGS) entry which is preliminary data.</text>
</comment>
<accession>A0ABR8UAX1</accession>
<sequence length="97" mass="10967">MSFKAANWTTLLCAVMTLVFFGLFIYTRDSGITVPVFSRHIKIIVLLPLMTATVLFMARIIALKRDEKRLDRKTLATGAIFVAVIMAFRLLSELMRG</sequence>
<feature type="transmembrane region" description="Helical" evidence="1">
    <location>
        <begin position="74"/>
        <end position="91"/>
    </location>
</feature>
<feature type="transmembrane region" description="Helical" evidence="1">
    <location>
        <begin position="7"/>
        <end position="26"/>
    </location>
</feature>
<keyword evidence="1" id="KW-0472">Membrane</keyword>
<gene>
    <name evidence="2" type="ORF">H9649_11280</name>
</gene>
<feature type="transmembrane region" description="Helical" evidence="1">
    <location>
        <begin position="41"/>
        <end position="62"/>
    </location>
</feature>
<dbReference type="Proteomes" id="UP000626786">
    <property type="component" value="Unassembled WGS sequence"/>
</dbReference>
<evidence type="ECO:0000313" key="2">
    <source>
        <dbReference type="EMBL" id="MBD7985172.1"/>
    </source>
</evidence>
<dbReference type="EMBL" id="JACSQN010000009">
    <property type="protein sequence ID" value="MBD7985172.1"/>
    <property type="molecule type" value="Genomic_DNA"/>
</dbReference>
<keyword evidence="1" id="KW-0812">Transmembrane</keyword>
<protein>
    <submittedName>
        <fullName evidence="2">Uncharacterized protein</fullName>
    </submittedName>
</protein>
<reference evidence="2 3" key="1">
    <citation type="submission" date="2020-08" db="EMBL/GenBank/DDBJ databases">
        <title>A Genomic Blueprint of the Chicken Gut Microbiome.</title>
        <authorList>
            <person name="Gilroy R."/>
            <person name="Ravi A."/>
            <person name="Getino M."/>
            <person name="Pursley I."/>
            <person name="Horton D.L."/>
            <person name="Alikhan N.-F."/>
            <person name="Baker D."/>
            <person name="Gharbi K."/>
            <person name="Hall N."/>
            <person name="Watson M."/>
            <person name="Adriaenssens E.M."/>
            <person name="Foster-Nyarko E."/>
            <person name="Jarju S."/>
            <person name="Secka A."/>
            <person name="Antonio M."/>
            <person name="Oren A."/>
            <person name="Chaudhuri R."/>
            <person name="La Ragione R.M."/>
            <person name="Hildebrand F."/>
            <person name="Pallen M.J."/>
        </authorList>
    </citation>
    <scope>NUCLEOTIDE SEQUENCE [LARGE SCALE GENOMIC DNA]</scope>
    <source>
        <strain evidence="2 3">Sa2YVA2</strain>
    </source>
</reference>
<evidence type="ECO:0000256" key="1">
    <source>
        <dbReference type="SAM" id="Phobius"/>
    </source>
</evidence>
<proteinExistence type="predicted"/>
<organism evidence="2 3">
    <name type="scientific">Sporosarcina quadrami</name>
    <dbReference type="NCBI Taxonomy" id="2762234"/>
    <lineage>
        <taxon>Bacteria</taxon>
        <taxon>Bacillati</taxon>
        <taxon>Bacillota</taxon>
        <taxon>Bacilli</taxon>
        <taxon>Bacillales</taxon>
        <taxon>Caryophanaceae</taxon>
        <taxon>Sporosarcina</taxon>
    </lineage>
</organism>
<keyword evidence="3" id="KW-1185">Reference proteome</keyword>
<dbReference type="RefSeq" id="WP_191694992.1">
    <property type="nucleotide sequence ID" value="NZ_JACSQN010000009.1"/>
</dbReference>
<name>A0ABR8UAX1_9BACL</name>
<keyword evidence="1" id="KW-1133">Transmembrane helix</keyword>